<dbReference type="GO" id="GO:0003700">
    <property type="term" value="F:DNA-binding transcription factor activity"/>
    <property type="evidence" value="ECO:0007669"/>
    <property type="project" value="InterPro"/>
</dbReference>
<dbReference type="Gene3D" id="1.10.10.60">
    <property type="entry name" value="Homeodomain-like"/>
    <property type="match status" value="2"/>
</dbReference>
<evidence type="ECO:0000313" key="7">
    <source>
        <dbReference type="Proteomes" id="UP000500767"/>
    </source>
</evidence>
<accession>A0A6M8HQF6</accession>
<keyword evidence="7" id="KW-1185">Reference proteome</keyword>
<dbReference type="InterPro" id="IPR003313">
    <property type="entry name" value="AraC-bd"/>
</dbReference>
<keyword evidence="1" id="KW-0805">Transcription regulation</keyword>
<dbReference type="InterPro" id="IPR018060">
    <property type="entry name" value="HTH_AraC"/>
</dbReference>
<sequence>MSVTSVLQALSERGPGAVSLAYPKGRYRLHAMVTSAGYDECSGRSYDWDGLKRGEVPFVLLQHTIAGTGRLRYENRQFTLRPGQTMLLNFPHDNRYWLERNKSWEFLWICLNGREVLRMWQELKAVGPVVELPETSLHRLVETCLAVLDGTVTTPAQASVLAYSMAMQLADDLLAWGAVRTASKRPAAIERAISLIHGNPAEFLDVERLARASGYSRYHFSRLFEQHEGISPARFLLRLRMEEASRLLRLEEGSIKAVAQRCGFVDANYFTKVFRRFFGITPRDFRRSGMFNGAPPTSPG</sequence>
<dbReference type="InterPro" id="IPR050204">
    <property type="entry name" value="AraC_XylS_family_regulators"/>
</dbReference>
<dbReference type="PANTHER" id="PTHR46796">
    <property type="entry name" value="HTH-TYPE TRANSCRIPTIONAL ACTIVATOR RHAS-RELATED"/>
    <property type="match status" value="1"/>
</dbReference>
<dbReference type="Proteomes" id="UP000500767">
    <property type="component" value="Chromosome"/>
</dbReference>
<keyword evidence="4" id="KW-0804">Transcription</keyword>
<reference evidence="6 7" key="1">
    <citation type="journal article" date="2014" name="World J. Microbiol. Biotechnol.">
        <title>Biodiversity and physiological characteristics of Antarctic and Arctic lichens-associated bacteria.</title>
        <authorList>
            <person name="Lee Y.M."/>
            <person name="Kim E.H."/>
            <person name="Lee H.K."/>
            <person name="Hong S.G."/>
        </authorList>
    </citation>
    <scope>NUCLEOTIDE SEQUENCE [LARGE SCALE GENOMIC DNA]</scope>
    <source>
        <strain evidence="6 7">PAMC 26569</strain>
    </source>
</reference>
<keyword evidence="3" id="KW-0010">Activator</keyword>
<proteinExistence type="predicted"/>
<evidence type="ECO:0000259" key="5">
    <source>
        <dbReference type="PROSITE" id="PS01124"/>
    </source>
</evidence>
<dbReference type="Pfam" id="PF02311">
    <property type="entry name" value="AraC_binding"/>
    <property type="match status" value="1"/>
</dbReference>
<dbReference type="InterPro" id="IPR009057">
    <property type="entry name" value="Homeodomain-like_sf"/>
</dbReference>
<evidence type="ECO:0000313" key="6">
    <source>
        <dbReference type="EMBL" id="QKE90546.1"/>
    </source>
</evidence>
<dbReference type="GO" id="GO:0043565">
    <property type="term" value="F:sequence-specific DNA binding"/>
    <property type="evidence" value="ECO:0007669"/>
    <property type="project" value="InterPro"/>
</dbReference>
<evidence type="ECO:0000256" key="2">
    <source>
        <dbReference type="ARBA" id="ARBA00023125"/>
    </source>
</evidence>
<dbReference type="AlphaFoldDB" id="A0A6M8HQF6"/>
<evidence type="ECO:0000256" key="4">
    <source>
        <dbReference type="ARBA" id="ARBA00023163"/>
    </source>
</evidence>
<organism evidence="6 7">
    <name type="scientific">Lichenicola cladoniae</name>
    <dbReference type="NCBI Taxonomy" id="1484109"/>
    <lineage>
        <taxon>Bacteria</taxon>
        <taxon>Pseudomonadati</taxon>
        <taxon>Pseudomonadota</taxon>
        <taxon>Alphaproteobacteria</taxon>
        <taxon>Acetobacterales</taxon>
        <taxon>Acetobacteraceae</taxon>
        <taxon>Lichenicola</taxon>
    </lineage>
</organism>
<dbReference type="Pfam" id="PF12833">
    <property type="entry name" value="HTH_18"/>
    <property type="match status" value="1"/>
</dbReference>
<dbReference type="SMART" id="SM00342">
    <property type="entry name" value="HTH_ARAC"/>
    <property type="match status" value="1"/>
</dbReference>
<dbReference type="InterPro" id="IPR037923">
    <property type="entry name" value="HTH-like"/>
</dbReference>
<dbReference type="SUPFAM" id="SSF51215">
    <property type="entry name" value="Regulatory protein AraC"/>
    <property type="match status" value="1"/>
</dbReference>
<feature type="domain" description="HTH araC/xylS-type" evidence="5">
    <location>
        <begin position="190"/>
        <end position="288"/>
    </location>
</feature>
<name>A0A6M8HQF6_9PROT</name>
<dbReference type="KEGG" id="lck:HN018_11335"/>
<dbReference type="PRINTS" id="PR00032">
    <property type="entry name" value="HTHARAC"/>
</dbReference>
<evidence type="ECO:0000256" key="3">
    <source>
        <dbReference type="ARBA" id="ARBA00023159"/>
    </source>
</evidence>
<dbReference type="SUPFAM" id="SSF46689">
    <property type="entry name" value="Homeodomain-like"/>
    <property type="match status" value="2"/>
</dbReference>
<dbReference type="EMBL" id="CP053708">
    <property type="protein sequence ID" value="QKE90546.1"/>
    <property type="molecule type" value="Genomic_DNA"/>
</dbReference>
<gene>
    <name evidence="6" type="ORF">HN018_11335</name>
</gene>
<keyword evidence="2" id="KW-0238">DNA-binding</keyword>
<dbReference type="Gene3D" id="2.60.120.280">
    <property type="entry name" value="Regulatory protein AraC"/>
    <property type="match status" value="1"/>
</dbReference>
<dbReference type="InterPro" id="IPR018062">
    <property type="entry name" value="HTH_AraC-typ_CS"/>
</dbReference>
<dbReference type="InterPro" id="IPR020449">
    <property type="entry name" value="Tscrpt_reg_AraC-type_HTH"/>
</dbReference>
<protein>
    <submittedName>
        <fullName evidence="6">Helix-turn-helix transcriptional regulator</fullName>
    </submittedName>
</protein>
<dbReference type="PROSITE" id="PS01124">
    <property type="entry name" value="HTH_ARAC_FAMILY_2"/>
    <property type="match status" value="1"/>
</dbReference>
<dbReference type="PROSITE" id="PS00041">
    <property type="entry name" value="HTH_ARAC_FAMILY_1"/>
    <property type="match status" value="1"/>
</dbReference>
<evidence type="ECO:0000256" key="1">
    <source>
        <dbReference type="ARBA" id="ARBA00023015"/>
    </source>
</evidence>